<dbReference type="InterPro" id="IPR045863">
    <property type="entry name" value="CorA_TM1_TM2"/>
</dbReference>
<feature type="compositionally biased region" description="Polar residues" evidence="6">
    <location>
        <begin position="140"/>
        <end position="149"/>
    </location>
</feature>
<evidence type="ECO:0000256" key="3">
    <source>
        <dbReference type="ARBA" id="ARBA00022989"/>
    </source>
</evidence>
<evidence type="ECO:0000256" key="1">
    <source>
        <dbReference type="ARBA" id="ARBA00004651"/>
    </source>
</evidence>
<keyword evidence="5" id="KW-0175">Coiled coil</keyword>
<dbReference type="GO" id="GO:0015095">
    <property type="term" value="F:magnesium ion transmembrane transporter activity"/>
    <property type="evidence" value="ECO:0007669"/>
    <property type="project" value="TreeGrafter"/>
</dbReference>
<feature type="region of interest" description="Disordered" evidence="6">
    <location>
        <begin position="137"/>
        <end position="223"/>
    </location>
</feature>
<proteinExistence type="predicted"/>
<evidence type="ECO:0000256" key="2">
    <source>
        <dbReference type="ARBA" id="ARBA00022692"/>
    </source>
</evidence>
<evidence type="ECO:0000259" key="8">
    <source>
        <dbReference type="Pfam" id="PF22893"/>
    </source>
</evidence>
<evidence type="ECO:0000256" key="4">
    <source>
        <dbReference type="ARBA" id="ARBA00023136"/>
    </source>
</evidence>
<dbReference type="PANTHER" id="PTHR46494">
    <property type="entry name" value="CORA FAMILY METAL ION TRANSPORTER (EUROFUNG)"/>
    <property type="match status" value="1"/>
</dbReference>
<feature type="transmembrane region" description="Helical" evidence="7">
    <location>
        <begin position="1178"/>
        <end position="1199"/>
    </location>
</feature>
<comment type="caution">
    <text evidence="9">The sequence shown here is derived from an EMBL/GenBank/DDBJ whole genome shotgun (WGS) entry which is preliminary data.</text>
</comment>
<dbReference type="InterPro" id="IPR054464">
    <property type="entry name" value="ULD_fung"/>
</dbReference>
<comment type="subcellular location">
    <subcellularLocation>
        <location evidence="1">Cell membrane</location>
        <topology evidence="1">Multi-pass membrane protein</topology>
    </subcellularLocation>
</comment>
<feature type="region of interest" description="Disordered" evidence="6">
    <location>
        <begin position="16"/>
        <end position="42"/>
    </location>
</feature>
<dbReference type="OrthoDB" id="5430750at2759"/>
<dbReference type="SUPFAM" id="SSF144083">
    <property type="entry name" value="Magnesium transport protein CorA, transmembrane region"/>
    <property type="match status" value="1"/>
</dbReference>
<dbReference type="PANTHER" id="PTHR46494:SF1">
    <property type="entry name" value="CORA FAMILY METAL ION TRANSPORTER (EUROFUNG)"/>
    <property type="match status" value="1"/>
</dbReference>
<accession>A0A9P4U6V8</accession>
<protein>
    <recommendedName>
        <fullName evidence="8">Ubiquitin-like domain-containing protein</fullName>
    </recommendedName>
</protein>
<dbReference type="GO" id="GO:0000287">
    <property type="term" value="F:magnesium ion binding"/>
    <property type="evidence" value="ECO:0007669"/>
    <property type="project" value="TreeGrafter"/>
</dbReference>
<dbReference type="Pfam" id="PF01544">
    <property type="entry name" value="CorA"/>
    <property type="match status" value="1"/>
</dbReference>
<dbReference type="Proteomes" id="UP000799764">
    <property type="component" value="Unassembled WGS sequence"/>
</dbReference>
<name>A0A9P4U6V8_9PLEO</name>
<dbReference type="EMBL" id="MU001510">
    <property type="protein sequence ID" value="KAF2439176.1"/>
    <property type="molecule type" value="Genomic_DNA"/>
</dbReference>
<evidence type="ECO:0000256" key="7">
    <source>
        <dbReference type="SAM" id="Phobius"/>
    </source>
</evidence>
<evidence type="ECO:0000256" key="6">
    <source>
        <dbReference type="SAM" id="MobiDB-lite"/>
    </source>
</evidence>
<dbReference type="GO" id="GO:0050897">
    <property type="term" value="F:cobalt ion binding"/>
    <property type="evidence" value="ECO:0007669"/>
    <property type="project" value="TreeGrafter"/>
</dbReference>
<dbReference type="InterPro" id="IPR002523">
    <property type="entry name" value="MgTranspt_CorA/ZnTranspt_ZntB"/>
</dbReference>
<feature type="transmembrane region" description="Helical" evidence="7">
    <location>
        <begin position="1142"/>
        <end position="1166"/>
    </location>
</feature>
<dbReference type="GO" id="GO:0015087">
    <property type="term" value="F:cobalt ion transmembrane transporter activity"/>
    <property type="evidence" value="ECO:0007669"/>
    <property type="project" value="TreeGrafter"/>
</dbReference>
<organism evidence="9 10">
    <name type="scientific">Karstenula rhodostoma CBS 690.94</name>
    <dbReference type="NCBI Taxonomy" id="1392251"/>
    <lineage>
        <taxon>Eukaryota</taxon>
        <taxon>Fungi</taxon>
        <taxon>Dikarya</taxon>
        <taxon>Ascomycota</taxon>
        <taxon>Pezizomycotina</taxon>
        <taxon>Dothideomycetes</taxon>
        <taxon>Pleosporomycetidae</taxon>
        <taxon>Pleosporales</taxon>
        <taxon>Massarineae</taxon>
        <taxon>Didymosphaeriaceae</taxon>
        <taxon>Karstenula</taxon>
    </lineage>
</organism>
<sequence length="1237" mass="139003">MAEDATTLDLSIAPGRLPIADHPRGSAASDLNSREGVRDPPQLDTPPLLFVLDGTGNKVPLLWEQAKEFSRFKSYVEELHARMEDKSWVEKIRKDEFHVAIEASNEVRVILPSLWNDFVHPGMTVLVFMFDETKAPLKKTGSSQAQREFSPTRPEVEIMDVDVDVGQTSEHEPSTGTNSSDGESSVRSDEDDSEVGDSVSDNDDENSEAPSAKPIRAVVQPVDEGGNPLSFTMDTRWAARFLSSVKIEDSSKESLTKTLRNGREMAAETLKITKAVTTTTDSRTTLEVYTLPGPENSVLSSSIGIRWYHLHGEALGWSQYKTTCMTIPDISERTRCLILKTLHKVEKESVKAFLGGLFIEPGTVVRGDECNQAEPQSVIFSCTPYFDIQKSHPSSPDTDRLHPARTLIQSYYPYEPVRDRDEEQAYRSIGNAREGGLIHVPALWMLNVGNRAVVTCGYGPLSSDFIKSIKVIQEDLKQLGAGTGNSKTSVRFTVPDGRVLLYSSQECGTFFQAEQRVKELRRFTRDSWPTNNVQFLLQQQGKETKATPANWPAIIRQRQALFIDVAVVKDNSEKLSSTFSPSLLARPTHDSVPPFYHWPSAISRDEMGSGPVAMDAKHATKCLERVEDAMLNVTLSGYADGPVQRTFTSTKYYESLREDTFENVERSITLQIHRTDSGSRQPQCTHHQNLVRGQSSKLPSKAHDFVKVVHDTLGLFVGDVNKPVLMRKVWGATANIAAVVENLTKHRGYDLDPKEFTDPRWKTPKTQTRAWRIRTPASTYTYANEHATKFHLPLPENDKDFGATLKRCRRCAREIPFDNPDAALEHLHKHAAAEASKPGGSASSSFVRDDESWKDWIRNDDQALLESTMAGACAVLDRAIEEARKIYEALKELADGVRTEQGNLSDLYSFPRKLLETLHRLIVFYFAVERSLHYTEKYFNETKKGGYGEDYPYTDAGLEVLNSFRESTESSLLQAREELCDMVRSTTPNDAAERLSWGAESISSWLIRRLIVKPLEKSMTVGDMYREYLSTLQFQVNHRPGKRLLRSINLLQEELTILAQVNDWQTQLVTNYMSVLDDATYPMDNPSRRALYPYERHLLTSCLDNLALTHEEYDDQIRRCGPLSASTKQSAEINEEDHGKAILVFTIVTVIFLPLSFVTSYLGMNTSDIRDMENKQSLFWETALPLTAGIMATMLAIAYNGDEIRDGPAALRARHQRAAEEARGEESSRVAHHALHG</sequence>
<dbReference type="Pfam" id="PF22893">
    <property type="entry name" value="ULD_2"/>
    <property type="match status" value="1"/>
</dbReference>
<reference evidence="9" key="1">
    <citation type="journal article" date="2020" name="Stud. Mycol.">
        <title>101 Dothideomycetes genomes: a test case for predicting lifestyles and emergence of pathogens.</title>
        <authorList>
            <person name="Haridas S."/>
            <person name="Albert R."/>
            <person name="Binder M."/>
            <person name="Bloem J."/>
            <person name="Labutti K."/>
            <person name="Salamov A."/>
            <person name="Andreopoulos B."/>
            <person name="Baker S."/>
            <person name="Barry K."/>
            <person name="Bills G."/>
            <person name="Bluhm B."/>
            <person name="Cannon C."/>
            <person name="Castanera R."/>
            <person name="Culley D."/>
            <person name="Daum C."/>
            <person name="Ezra D."/>
            <person name="Gonzalez J."/>
            <person name="Henrissat B."/>
            <person name="Kuo A."/>
            <person name="Liang C."/>
            <person name="Lipzen A."/>
            <person name="Lutzoni F."/>
            <person name="Magnuson J."/>
            <person name="Mondo S."/>
            <person name="Nolan M."/>
            <person name="Ohm R."/>
            <person name="Pangilinan J."/>
            <person name="Park H.-J."/>
            <person name="Ramirez L."/>
            <person name="Alfaro M."/>
            <person name="Sun H."/>
            <person name="Tritt A."/>
            <person name="Yoshinaga Y."/>
            <person name="Zwiers L.-H."/>
            <person name="Turgeon B."/>
            <person name="Goodwin S."/>
            <person name="Spatafora J."/>
            <person name="Crous P."/>
            <person name="Grigoriev I."/>
        </authorList>
    </citation>
    <scope>NUCLEOTIDE SEQUENCE</scope>
    <source>
        <strain evidence="9">CBS 690.94</strain>
    </source>
</reference>
<gene>
    <name evidence="9" type="ORF">P171DRAFT_476960</name>
</gene>
<keyword evidence="3 7" id="KW-1133">Transmembrane helix</keyword>
<evidence type="ECO:0000256" key="5">
    <source>
        <dbReference type="SAM" id="Coils"/>
    </source>
</evidence>
<feature type="compositionally biased region" description="Acidic residues" evidence="6">
    <location>
        <begin position="189"/>
        <end position="207"/>
    </location>
</feature>
<dbReference type="AlphaFoldDB" id="A0A9P4U6V8"/>
<keyword evidence="4 7" id="KW-0472">Membrane</keyword>
<dbReference type="Gene3D" id="1.20.58.340">
    <property type="entry name" value="Magnesium transport protein CorA, transmembrane region"/>
    <property type="match status" value="1"/>
</dbReference>
<dbReference type="GO" id="GO:0005886">
    <property type="term" value="C:plasma membrane"/>
    <property type="evidence" value="ECO:0007669"/>
    <property type="project" value="UniProtKB-SubCell"/>
</dbReference>
<evidence type="ECO:0000313" key="9">
    <source>
        <dbReference type="EMBL" id="KAF2439176.1"/>
    </source>
</evidence>
<feature type="coiled-coil region" evidence="5">
    <location>
        <begin position="873"/>
        <end position="900"/>
    </location>
</feature>
<feature type="domain" description="Ubiquitin-like" evidence="8">
    <location>
        <begin position="51"/>
        <end position="128"/>
    </location>
</feature>
<evidence type="ECO:0000313" key="10">
    <source>
        <dbReference type="Proteomes" id="UP000799764"/>
    </source>
</evidence>
<keyword evidence="2 7" id="KW-0812">Transmembrane</keyword>
<keyword evidence="10" id="KW-1185">Reference proteome</keyword>